<gene>
    <name evidence="1" type="ORF">V1478_002301</name>
</gene>
<protein>
    <submittedName>
        <fullName evidence="1">Uncharacterized protein</fullName>
    </submittedName>
</protein>
<dbReference type="AlphaFoldDB" id="A0ABD2BVW6"/>
<evidence type="ECO:0000313" key="1">
    <source>
        <dbReference type="EMBL" id="KAL2736922.1"/>
    </source>
</evidence>
<accession>A0ABD2BVW6</accession>
<dbReference type="EMBL" id="JAUDFV010000043">
    <property type="protein sequence ID" value="KAL2736922.1"/>
    <property type="molecule type" value="Genomic_DNA"/>
</dbReference>
<proteinExistence type="predicted"/>
<reference evidence="1 2" key="1">
    <citation type="journal article" date="2024" name="Ann. Entomol. Soc. Am.">
        <title>Genomic analyses of the southern and eastern yellowjacket wasps (Hymenoptera: Vespidae) reveal evolutionary signatures of social life.</title>
        <authorList>
            <person name="Catto M.A."/>
            <person name="Caine P.B."/>
            <person name="Orr S.E."/>
            <person name="Hunt B.G."/>
            <person name="Goodisman M.A.D."/>
        </authorList>
    </citation>
    <scope>NUCLEOTIDE SEQUENCE [LARGE SCALE GENOMIC DNA]</scope>
    <source>
        <strain evidence="1">233</strain>
        <tissue evidence="1">Head and thorax</tissue>
    </source>
</reference>
<sequence>MFRNNQKKEYGVNFRDMGRRDGYIQEGWRVRRYFDSAAQERPTKRVLDGKLRINPDKILES</sequence>
<dbReference type="Proteomes" id="UP001607302">
    <property type="component" value="Unassembled WGS sequence"/>
</dbReference>
<name>A0ABD2BVW6_VESSQ</name>
<comment type="caution">
    <text evidence="1">The sequence shown here is derived from an EMBL/GenBank/DDBJ whole genome shotgun (WGS) entry which is preliminary data.</text>
</comment>
<organism evidence="1 2">
    <name type="scientific">Vespula squamosa</name>
    <name type="common">Southern yellow jacket</name>
    <name type="synonym">Wasp</name>
    <dbReference type="NCBI Taxonomy" id="30214"/>
    <lineage>
        <taxon>Eukaryota</taxon>
        <taxon>Metazoa</taxon>
        <taxon>Ecdysozoa</taxon>
        <taxon>Arthropoda</taxon>
        <taxon>Hexapoda</taxon>
        <taxon>Insecta</taxon>
        <taxon>Pterygota</taxon>
        <taxon>Neoptera</taxon>
        <taxon>Endopterygota</taxon>
        <taxon>Hymenoptera</taxon>
        <taxon>Apocrita</taxon>
        <taxon>Aculeata</taxon>
        <taxon>Vespoidea</taxon>
        <taxon>Vespidae</taxon>
        <taxon>Vespinae</taxon>
        <taxon>Vespula</taxon>
    </lineage>
</organism>
<evidence type="ECO:0000313" key="2">
    <source>
        <dbReference type="Proteomes" id="UP001607302"/>
    </source>
</evidence>
<keyword evidence="2" id="KW-1185">Reference proteome</keyword>